<evidence type="ECO:0000313" key="2">
    <source>
        <dbReference type="EMBL" id="MBC8585449.1"/>
    </source>
</evidence>
<dbReference type="AlphaFoldDB" id="A0A926IH19"/>
<evidence type="ECO:0000259" key="1">
    <source>
        <dbReference type="Pfam" id="PF07085"/>
    </source>
</evidence>
<dbReference type="Proteomes" id="UP000623678">
    <property type="component" value="Unassembled WGS sequence"/>
</dbReference>
<accession>A0A926IH19</accession>
<evidence type="ECO:0000313" key="3">
    <source>
        <dbReference type="Proteomes" id="UP000623678"/>
    </source>
</evidence>
<dbReference type="EMBL" id="JACRTD010000004">
    <property type="protein sequence ID" value="MBC8585449.1"/>
    <property type="molecule type" value="Genomic_DNA"/>
</dbReference>
<dbReference type="InterPro" id="IPR028979">
    <property type="entry name" value="Ser_kin/Pase_Hpr-like_N_sf"/>
</dbReference>
<dbReference type="InterPro" id="IPR010766">
    <property type="entry name" value="DRTGG"/>
</dbReference>
<organism evidence="2 3">
    <name type="scientific">Youxingia wuxianensis</name>
    <dbReference type="NCBI Taxonomy" id="2763678"/>
    <lineage>
        <taxon>Bacteria</taxon>
        <taxon>Bacillati</taxon>
        <taxon>Bacillota</taxon>
        <taxon>Clostridia</taxon>
        <taxon>Eubacteriales</taxon>
        <taxon>Oscillospiraceae</taxon>
        <taxon>Youxingia</taxon>
    </lineage>
</organism>
<sequence length="112" mass="11793">MTVKQAAEKLGFAILAGEDSLQREIEKVYCCDLLSFVMGRAPADSAWVTVMGNINAMAVATLADTACIVLAENAALDEDAAAKANLMDIAVLRSGLPVYETAKAIEQAKADD</sequence>
<comment type="caution">
    <text evidence="2">The sequence shown here is derived from an EMBL/GenBank/DDBJ whole genome shotgun (WGS) entry which is preliminary data.</text>
</comment>
<name>A0A926IH19_9FIRM</name>
<keyword evidence="3" id="KW-1185">Reference proteome</keyword>
<reference evidence="2" key="1">
    <citation type="submission" date="2020-08" db="EMBL/GenBank/DDBJ databases">
        <title>Genome public.</title>
        <authorList>
            <person name="Liu C."/>
            <person name="Sun Q."/>
        </authorList>
    </citation>
    <scope>NUCLEOTIDE SEQUENCE</scope>
    <source>
        <strain evidence="2">NSJ-64</strain>
    </source>
</reference>
<protein>
    <recommendedName>
        <fullName evidence="1">DRTGG domain-containing protein</fullName>
    </recommendedName>
</protein>
<gene>
    <name evidence="2" type="ORF">H8705_07620</name>
</gene>
<feature type="domain" description="DRTGG" evidence="1">
    <location>
        <begin position="7"/>
        <end position="108"/>
    </location>
</feature>
<dbReference type="SUPFAM" id="SSF75138">
    <property type="entry name" value="HprK N-terminal domain-like"/>
    <property type="match status" value="1"/>
</dbReference>
<dbReference type="Gene3D" id="3.40.1390.20">
    <property type="entry name" value="HprK N-terminal domain-like"/>
    <property type="match status" value="1"/>
</dbReference>
<dbReference type="Pfam" id="PF07085">
    <property type="entry name" value="DRTGG"/>
    <property type="match status" value="1"/>
</dbReference>
<proteinExistence type="predicted"/>
<dbReference type="RefSeq" id="WP_262395228.1">
    <property type="nucleotide sequence ID" value="NZ_JACRTD010000004.1"/>
</dbReference>